<dbReference type="InterPro" id="IPR001322">
    <property type="entry name" value="Lamin_tail_dom"/>
</dbReference>
<comment type="caution">
    <text evidence="5">The sequence shown here is derived from an EMBL/GenBank/DDBJ whole genome shotgun (WGS) entry which is preliminary data.</text>
</comment>
<dbReference type="InterPro" id="IPR036415">
    <property type="entry name" value="Lamin_tail_dom_sf"/>
</dbReference>
<protein>
    <recommendedName>
        <fullName evidence="7">PKD domain-containing protein</fullName>
    </recommendedName>
</protein>
<dbReference type="InterPro" id="IPR013783">
    <property type="entry name" value="Ig-like_fold"/>
</dbReference>
<dbReference type="AlphaFoldDB" id="A0A1G1XXA3"/>
<proteinExistence type="predicted"/>
<feature type="region of interest" description="Disordered" evidence="1">
    <location>
        <begin position="552"/>
        <end position="572"/>
    </location>
</feature>
<evidence type="ECO:0008006" key="7">
    <source>
        <dbReference type="Google" id="ProtNLM"/>
    </source>
</evidence>
<evidence type="ECO:0000259" key="4">
    <source>
        <dbReference type="PROSITE" id="PS51841"/>
    </source>
</evidence>
<gene>
    <name evidence="5" type="ORF">A2729_00180</name>
</gene>
<evidence type="ECO:0000259" key="3">
    <source>
        <dbReference type="PROSITE" id="PS50093"/>
    </source>
</evidence>
<feature type="domain" description="PKD" evidence="3">
    <location>
        <begin position="301"/>
        <end position="366"/>
    </location>
</feature>
<dbReference type="Gene3D" id="2.60.40.1260">
    <property type="entry name" value="Lamin Tail domain"/>
    <property type="match status" value="2"/>
</dbReference>
<feature type="compositionally biased region" description="Low complexity" evidence="1">
    <location>
        <begin position="148"/>
        <end position="165"/>
    </location>
</feature>
<feature type="domain" description="LTD" evidence="4">
    <location>
        <begin position="406"/>
        <end position="513"/>
    </location>
</feature>
<dbReference type="SMART" id="SM00089">
    <property type="entry name" value="PKD"/>
    <property type="match status" value="1"/>
</dbReference>
<dbReference type="Pfam" id="PF00932">
    <property type="entry name" value="LTD"/>
    <property type="match status" value="3"/>
</dbReference>
<sequence length="604" mass="66659">MGTTESANDEWLELYNNTDTDIDLTGWRLEAVDGSPIINLIGTIPAGGYFLLERTDEDTIPEISADQIYTGALGNNGEWLKLYNNNGAVIDEVNAAASWPAGDNTTKQTMERVDDLSWQTSSQAGGTPKTQNSQASSDDQTSENNNDQASTSTPPTADSTSQTPPGSFAAKKGDIVINEIFPNPIGPDNQNEFIEIKNISPSPIDLTNWQIKNAAGQIFTLPSLTMTPQSIVVFSRPQTNLILNNSKEKLKLYSLTNLIIAGVEYKTSAPENQSYQKSSDGNYYWGPISPNQENEFEPPVLPVINLEWPKQAKINEIISFDASDSYDPKNRPLTFRWNFGDGRMASGTSTRQIYLQTGNYEISLSAIVDQTASTTQKFKIKILDNSPTDSNQATATTTTTETLLVSTDFNQIKTWPNIFISEFLPNPAGPDTTDEFIEIFNAENYAVDLTGFKLDDNNGGSRPYQIPPKTIIQPNQYLAFYSKQTKIALNNDTDLVRLLAPSGEIIDQTEYQESQEGVSYVLDENFEWQQTNTPTPGEINVLNLESRIKNQELSEEEATTSTPRVLGASTENNQQPANKLRYYLAGASALVILGIGTVLKIKNR</sequence>
<dbReference type="SUPFAM" id="SSF49299">
    <property type="entry name" value="PKD domain"/>
    <property type="match status" value="1"/>
</dbReference>
<feature type="domain" description="LTD" evidence="4">
    <location>
        <begin position="1"/>
        <end position="101"/>
    </location>
</feature>
<evidence type="ECO:0000256" key="2">
    <source>
        <dbReference type="SAM" id="Phobius"/>
    </source>
</evidence>
<evidence type="ECO:0000313" key="5">
    <source>
        <dbReference type="EMBL" id="OGY44601.1"/>
    </source>
</evidence>
<keyword evidence="2" id="KW-0472">Membrane</keyword>
<keyword evidence="2" id="KW-0812">Transmembrane</keyword>
<feature type="region of interest" description="Disordered" evidence="1">
    <location>
        <begin position="116"/>
        <end position="169"/>
    </location>
</feature>
<dbReference type="SUPFAM" id="SSF74853">
    <property type="entry name" value="Lamin A/C globular tail domain"/>
    <property type="match status" value="3"/>
</dbReference>
<feature type="transmembrane region" description="Helical" evidence="2">
    <location>
        <begin position="580"/>
        <end position="599"/>
    </location>
</feature>
<dbReference type="InterPro" id="IPR035986">
    <property type="entry name" value="PKD_dom_sf"/>
</dbReference>
<organism evidence="5 6">
    <name type="scientific">Candidatus Buchananbacteria bacterium RIFCSPHIGHO2_01_FULL_39_14</name>
    <dbReference type="NCBI Taxonomy" id="1797532"/>
    <lineage>
        <taxon>Bacteria</taxon>
        <taxon>Candidatus Buchananiibacteriota</taxon>
    </lineage>
</organism>
<dbReference type="CDD" id="cd00146">
    <property type="entry name" value="PKD"/>
    <property type="match status" value="1"/>
</dbReference>
<dbReference type="EMBL" id="MHIB01000014">
    <property type="protein sequence ID" value="OGY44601.1"/>
    <property type="molecule type" value="Genomic_DNA"/>
</dbReference>
<dbReference type="PROSITE" id="PS51841">
    <property type="entry name" value="LTD"/>
    <property type="match status" value="3"/>
</dbReference>
<evidence type="ECO:0000256" key="1">
    <source>
        <dbReference type="SAM" id="MobiDB-lite"/>
    </source>
</evidence>
<dbReference type="PROSITE" id="PS50093">
    <property type="entry name" value="PKD"/>
    <property type="match status" value="1"/>
</dbReference>
<dbReference type="Proteomes" id="UP000178930">
    <property type="component" value="Unassembled WGS sequence"/>
</dbReference>
<name>A0A1G1XXA3_9BACT</name>
<keyword evidence="2" id="KW-1133">Transmembrane helix</keyword>
<dbReference type="Pfam" id="PF18911">
    <property type="entry name" value="PKD_4"/>
    <property type="match status" value="1"/>
</dbReference>
<dbReference type="STRING" id="1797532.A2729_00180"/>
<dbReference type="InterPro" id="IPR000601">
    <property type="entry name" value="PKD_dom"/>
</dbReference>
<feature type="compositionally biased region" description="Polar residues" evidence="1">
    <location>
        <begin position="559"/>
        <end position="572"/>
    </location>
</feature>
<dbReference type="InterPro" id="IPR022409">
    <property type="entry name" value="PKD/Chitinase_dom"/>
</dbReference>
<feature type="compositionally biased region" description="Polar residues" evidence="1">
    <location>
        <begin position="117"/>
        <end position="147"/>
    </location>
</feature>
<reference evidence="5 6" key="1">
    <citation type="journal article" date="2016" name="Nat. Commun.">
        <title>Thousands of microbial genomes shed light on interconnected biogeochemical processes in an aquifer system.</title>
        <authorList>
            <person name="Anantharaman K."/>
            <person name="Brown C.T."/>
            <person name="Hug L.A."/>
            <person name="Sharon I."/>
            <person name="Castelle C.J."/>
            <person name="Probst A.J."/>
            <person name="Thomas B.C."/>
            <person name="Singh A."/>
            <person name="Wilkins M.J."/>
            <person name="Karaoz U."/>
            <person name="Brodie E.L."/>
            <person name="Williams K.H."/>
            <person name="Hubbard S.S."/>
            <person name="Banfield J.F."/>
        </authorList>
    </citation>
    <scope>NUCLEOTIDE SEQUENCE [LARGE SCALE GENOMIC DNA]</scope>
</reference>
<accession>A0A1G1XXA3</accession>
<evidence type="ECO:0000313" key="6">
    <source>
        <dbReference type="Proteomes" id="UP000178930"/>
    </source>
</evidence>
<dbReference type="Gene3D" id="2.60.40.10">
    <property type="entry name" value="Immunoglobulins"/>
    <property type="match status" value="1"/>
</dbReference>
<feature type="domain" description="LTD" evidence="4">
    <location>
        <begin position="159"/>
        <end position="378"/>
    </location>
</feature>